<dbReference type="Proteomes" id="UP000464912">
    <property type="component" value="Chromosome"/>
</dbReference>
<dbReference type="PANTHER" id="PTHR13328">
    <property type="entry name" value="NEGATIVE ELONGATION FACTOR A NELF-A"/>
    <property type="match status" value="1"/>
</dbReference>
<evidence type="ECO:0000313" key="3">
    <source>
        <dbReference type="EMBL" id="QHD65182.1"/>
    </source>
</evidence>
<proteinExistence type="predicted"/>
<reference evidence="3 4" key="2">
    <citation type="journal article" date="2020" name="MBio">
        <title>Isolation and Molecular Analysis of a Novel Neorickettsia Species That Causes Potomac Horse Fever.</title>
        <authorList>
            <person name="Teymournejad O."/>
            <person name="Lin M."/>
            <person name="Bekebrede H."/>
            <person name="Kamr A."/>
            <person name="Toribio R.E."/>
            <person name="Arroyo L.G."/>
            <person name="Baird J.D."/>
            <person name="Rikihisa Y."/>
        </authorList>
    </citation>
    <scope>NUCLEOTIDE SEQUENCE [LARGE SCALE GENOMIC DNA]</scope>
    <source>
        <strain evidence="3 4">Fin17</strain>
    </source>
</reference>
<keyword evidence="2" id="KW-1133">Transmembrane helix</keyword>
<feature type="compositionally biased region" description="Low complexity" evidence="1">
    <location>
        <begin position="11"/>
        <end position="27"/>
    </location>
</feature>
<dbReference type="EMBL" id="CP047224">
    <property type="protein sequence ID" value="QHD65182.1"/>
    <property type="molecule type" value="Genomic_DNA"/>
</dbReference>
<sequence>MLPHKKDGLEMQDTQQGEQPQEQEGAQSNASTQQGVPDSQQQGEQPQEQGDAQSNASTQQGVPDSQQQGEQPQEQGDAQSNASTQQGVPDSQQQGEQPQEQGDAQSNASTQQGVPDSQQQGEQPQEQGDAQSNASTQQGVPDSQQQGEQPQGTRKKLLKRWSQTLTASSSALKKKAKASIKRVTQKLDQILPGESTEELQLRLLKAEEAKTLKEEVQPGMELANMYASEISDAFGLRNVDVTSSNGDEENGDEGGIIVKAHYLDGTADFLSHLNDPGKPKPEEISTDSITFGTLRAVHEWLAAARASNPWTTEILARTIMNVTGATPSVIPVSSSTFEGNTIAGFSVETTSIVQGATASSVVQKNKHEKTGPQLTYKIGNLTQSQIEDLRAFCASLTSIVDPRLRIPYQKIEVEGNDNGTFLVLRHFPGGQSACFPFIQEICALSLECTPYFKAANNLLKTIIEQTTDLPLSSTLAPQFKVLFDLTSRQCFLQCPTELLQGTWSRTLVHYLCSSLKATAALVDTIPPESQRCARNETVYGDPSYHKICKSATEGKGSMAICMPHPERLLPRLVEVLQEALERYQCSDECCKLTPGAVTQPHLGSFCSVSIGTDSTYIVSVAIMVLNAETVGVLPAQTIFTRGCHITEGQSSCIIASDKLVKVTEEGLRSVVRAATRFPIIQENVRSVTEAIMAALPLTAKDTDPLSILTPSQTTLQMKEDSPPVAAVKLSWGEEFIGTGCKPKLQKPAQIAGTLCFDSGIVLPLSVLTEKSETVKALVEEIRCELKVTVEEKVPEPDSSQSLSSKPVAKKDAPEDKTAVEQCEAGVLQRFSRNVSSFFARSRGKSPAAPKKTEQALSERMKNMFIAVATAVVLAAIIYLLIPLIPRFENMPVALQAVGSILTGALISCIAYTCVTKIQSGSR</sequence>
<protein>
    <submittedName>
        <fullName evidence="3">Uncharacterized protein</fullName>
    </submittedName>
</protein>
<feature type="transmembrane region" description="Helical" evidence="2">
    <location>
        <begin position="893"/>
        <end position="914"/>
    </location>
</feature>
<evidence type="ECO:0000256" key="2">
    <source>
        <dbReference type="SAM" id="Phobius"/>
    </source>
</evidence>
<dbReference type="AlphaFoldDB" id="A0A6P1GA37"/>
<dbReference type="KEGG" id="nef:GP480_01780"/>
<accession>A0A6P1GA37</accession>
<evidence type="ECO:0000256" key="1">
    <source>
        <dbReference type="SAM" id="MobiDB-lite"/>
    </source>
</evidence>
<evidence type="ECO:0000313" key="4">
    <source>
        <dbReference type="Proteomes" id="UP000464912"/>
    </source>
</evidence>
<feature type="region of interest" description="Disordered" evidence="1">
    <location>
        <begin position="792"/>
        <end position="814"/>
    </location>
</feature>
<name>A0A6P1GA37_9RICK</name>
<feature type="compositionally biased region" description="Low complexity" evidence="1">
    <location>
        <begin position="115"/>
        <end position="131"/>
    </location>
</feature>
<feature type="compositionally biased region" description="Low complexity" evidence="1">
    <location>
        <begin position="89"/>
        <end position="105"/>
    </location>
</feature>
<reference evidence="3 4" key="1">
    <citation type="journal article" date="2020" name="MBio">
        <title>Erratum for Teymournejad et al., 'Isolation and Molecular Analysis of a Novel Neorickettsia Species That Causes Potomac Horse Fever'.</title>
        <authorList>
            <person name="Teymournejad O."/>
            <person name="Lin M."/>
            <person name="Bekebrede H."/>
            <person name="Kamr A."/>
            <person name="Toribio R.E."/>
            <person name="Arroyo L.G."/>
            <person name="Baird J.D."/>
            <person name="Rikihisa Y."/>
        </authorList>
    </citation>
    <scope>NUCLEOTIDE SEQUENCE [LARGE SCALE GENOMIC DNA]</scope>
    <source>
        <strain evidence="3 4">Fin17</strain>
    </source>
</reference>
<feature type="compositionally biased region" description="Low complexity" evidence="1">
    <location>
        <begin position="63"/>
        <end position="79"/>
    </location>
</feature>
<dbReference type="RefSeq" id="WP_160095339.1">
    <property type="nucleotide sequence ID" value="NZ_CP047224.1"/>
</dbReference>
<keyword evidence="2" id="KW-0472">Membrane</keyword>
<feature type="region of interest" description="Disordered" evidence="1">
    <location>
        <begin position="1"/>
        <end position="159"/>
    </location>
</feature>
<organism evidence="3 4">
    <name type="scientific">Neorickettsia findlayensis</name>
    <dbReference type="NCBI Taxonomy" id="2686014"/>
    <lineage>
        <taxon>Bacteria</taxon>
        <taxon>Pseudomonadati</taxon>
        <taxon>Pseudomonadota</taxon>
        <taxon>Alphaproteobacteria</taxon>
        <taxon>Rickettsiales</taxon>
        <taxon>Anaplasmataceae</taxon>
        <taxon>Neorickettsia</taxon>
    </lineage>
</organism>
<feature type="compositionally biased region" description="Low complexity" evidence="1">
    <location>
        <begin position="37"/>
        <end position="53"/>
    </location>
</feature>
<dbReference type="InterPro" id="IPR052828">
    <property type="entry name" value="NELF-A_domain"/>
</dbReference>
<dbReference type="PANTHER" id="PTHR13328:SF4">
    <property type="entry name" value="NEGATIVE ELONGATION FACTOR A"/>
    <property type="match status" value="1"/>
</dbReference>
<feature type="transmembrane region" description="Helical" evidence="2">
    <location>
        <begin position="863"/>
        <end position="881"/>
    </location>
</feature>
<gene>
    <name evidence="3" type="ORF">GP480_01780</name>
</gene>
<feature type="compositionally biased region" description="Polar residues" evidence="1">
    <location>
        <begin position="132"/>
        <end position="152"/>
    </location>
</feature>
<keyword evidence="2" id="KW-0812">Transmembrane</keyword>
<keyword evidence="4" id="KW-1185">Reference proteome</keyword>